<evidence type="ECO:0000313" key="4">
    <source>
        <dbReference type="Xenbase" id="XB-GENE-29081403"/>
    </source>
</evidence>
<evidence type="ECO:0000313" key="2">
    <source>
        <dbReference type="Proteomes" id="UP000008143"/>
    </source>
</evidence>
<gene>
    <name evidence="3 4" type="primary">LOC100492897</name>
</gene>
<dbReference type="Xenbase" id="XB-GENE-29081403">
    <property type="gene designation" value="LOC100492897"/>
</dbReference>
<organism evidence="2 3">
    <name type="scientific">Xenopus tropicalis</name>
    <name type="common">Western clawed frog</name>
    <name type="synonym">Silurana tropicalis</name>
    <dbReference type="NCBI Taxonomy" id="8364"/>
    <lineage>
        <taxon>Eukaryota</taxon>
        <taxon>Metazoa</taxon>
        <taxon>Chordata</taxon>
        <taxon>Craniata</taxon>
        <taxon>Vertebrata</taxon>
        <taxon>Euteleostomi</taxon>
        <taxon>Amphibia</taxon>
        <taxon>Batrachia</taxon>
        <taxon>Anura</taxon>
        <taxon>Pipoidea</taxon>
        <taxon>Pipidae</taxon>
        <taxon>Xenopodinae</taxon>
        <taxon>Xenopus</taxon>
        <taxon>Silurana</taxon>
    </lineage>
</organism>
<keyword evidence="2" id="KW-1185">Reference proteome</keyword>
<protein>
    <submittedName>
        <fullName evidence="3">Uncharacterized protein LOC100492897 isoform X1</fullName>
    </submittedName>
</protein>
<proteinExistence type="predicted"/>
<keyword evidence="1" id="KW-0472">Membrane</keyword>
<dbReference type="AlphaFoldDB" id="A0A8J0R5K7"/>
<evidence type="ECO:0000313" key="3">
    <source>
        <dbReference type="RefSeq" id="XP_004916092.2"/>
    </source>
</evidence>
<dbReference type="Proteomes" id="UP000008143">
    <property type="component" value="Chromosome 7"/>
</dbReference>
<evidence type="ECO:0000256" key="1">
    <source>
        <dbReference type="SAM" id="Phobius"/>
    </source>
</evidence>
<reference evidence="3" key="1">
    <citation type="submission" date="2025-08" db="UniProtKB">
        <authorList>
            <consortium name="RefSeq"/>
        </authorList>
    </citation>
    <scope>IDENTIFICATION</scope>
    <source>
        <strain evidence="3">Nigerian</strain>
        <tissue evidence="3">Liver and blood</tissue>
    </source>
</reference>
<dbReference type="OMA" id="MCISEAM"/>
<dbReference type="RefSeq" id="XP_004916092.2">
    <property type="nucleotide sequence ID" value="XM_004916035.4"/>
</dbReference>
<sequence length="349" mass="41241">MGNMLSFCSVLCTFLFSDFFIVLLWILSFLYFHKLEKPSYMPHGKTKIEVKNNNDSPFANKVRDKNTEKSSFTSIDHAEKYIKLLEGWLFEQDNFKEESSSAEEHLLELQASNSCKVLKKIQIVVESIRINNSYGLSHNICSDEFQRSWYVVERFEHITAYIDLKLCMMKVFKSHFDIWLEQLKRLKIWLSEAVEIQEKLHSVACESKSAVKHHLNMQEVLLNESTFMKEELEKCEIDSCKLTIILKEIGWWSDKFQQSMIRKQFKKQTHEKRWNDILCDSITEEMVHFAERYSLFTKLNQCYTTHLKDLLKMTFPDPSTPLPERKPANSAVTICWKEVEIQELLSKES</sequence>
<dbReference type="AGR" id="Xenbase:XB-GENE-29081403"/>
<dbReference type="GeneID" id="100492897"/>
<dbReference type="OrthoDB" id="9908667at2759"/>
<feature type="transmembrane region" description="Helical" evidence="1">
    <location>
        <begin position="7"/>
        <end position="32"/>
    </location>
</feature>
<keyword evidence="1" id="KW-1133">Transmembrane helix</keyword>
<accession>A0A8J0R5K7</accession>
<name>A0A8J0R5K7_XENTR</name>
<keyword evidence="1" id="KW-0812">Transmembrane</keyword>